<dbReference type="InterPro" id="IPR043502">
    <property type="entry name" value="DNA/RNA_pol_sf"/>
</dbReference>
<dbReference type="PANTHER" id="PTHR34047">
    <property type="entry name" value="NUCLEAR INTRON MATURASE 1, MITOCHONDRIAL-RELATED"/>
    <property type="match status" value="1"/>
</dbReference>
<evidence type="ECO:0000259" key="1">
    <source>
        <dbReference type="PROSITE" id="PS50878"/>
    </source>
</evidence>
<dbReference type="EMBL" id="JABAGV010000030">
    <property type="protein sequence ID" value="MBC2475591.1"/>
    <property type="molecule type" value="Genomic_DNA"/>
</dbReference>
<name>A0AAW3WA47_CLOBE</name>
<dbReference type="InterPro" id="IPR051083">
    <property type="entry name" value="GrpII_Intron_Splice-Mob/Def"/>
</dbReference>
<comment type="caution">
    <text evidence="2">The sequence shown here is derived from an EMBL/GenBank/DDBJ whole genome shotgun (WGS) entry which is preliminary data.</text>
</comment>
<sequence>MDINIQKALIKKGYFPDELGFWFSSNKFAEKCDQLNRNVTLNNKKISKSISYSIPKGKFHRRTLGIPNPYNYFFLCQEIHNSWTDIELHLDKSDISLTTPVFKSGTNRAISRKYSFEDISRILVIKSIGANYVLKTDISRYYSTIYTHSIPWALHTKQIAKKNRKDELLGNRLDQIIRNSQDGQTIGIPIGPDTSLIISEIIGVAMDKQLLSDVNYISAFRYVDDYYIFYKEKSEANKTLAKLQSILNEFQLEQNREKTNIYDMPQSIEPQWVSEINNIALNNDNIISFINIIYSLISKNPNEEVLKYALNKLKKINVNKKNWILVQSFILNSVLYDSSALPLACSILSDYYYKRFGIDNDKILKTATAIIQKALESNSDYEIVWSLWLTYLFRVKLADDMILKICSIENPIIALILLFLYPKEKLDTSKWEELMIAENLYSEYWILAYEALVRGWLPSKNGDDYIENDQFFKKLKSYGINFFDTNCKDNWVNNNIDEKWLPVFSAAF</sequence>
<protein>
    <submittedName>
        <fullName evidence="2">RNA-directed DNA polymerase</fullName>
    </submittedName>
</protein>
<accession>A0AAW3WA47</accession>
<dbReference type="CDD" id="cd01646">
    <property type="entry name" value="RT_Bac_retron_I"/>
    <property type="match status" value="1"/>
</dbReference>
<evidence type="ECO:0000313" key="2">
    <source>
        <dbReference type="EMBL" id="MBC2475591.1"/>
    </source>
</evidence>
<dbReference type="GO" id="GO:0003964">
    <property type="term" value="F:RNA-directed DNA polymerase activity"/>
    <property type="evidence" value="ECO:0007669"/>
    <property type="project" value="UniProtKB-KW"/>
</dbReference>
<keyword evidence="2" id="KW-0548">Nucleotidyltransferase</keyword>
<reference evidence="2" key="1">
    <citation type="submission" date="2020-04" db="EMBL/GenBank/DDBJ databases">
        <authorList>
            <person name="Brown S."/>
        </authorList>
    </citation>
    <scope>NUCLEOTIDE SEQUENCE</scope>
    <source>
        <strain evidence="2">DJ015</strain>
    </source>
</reference>
<feature type="domain" description="Reverse transcriptase" evidence="1">
    <location>
        <begin position="1"/>
        <end position="294"/>
    </location>
</feature>
<reference evidence="2" key="2">
    <citation type="journal article" date="2022" name="Nat. Biotechnol.">
        <title>Carbon-negative production of acetone and isopropanol by gas fermentation at industrial pilot scale.</title>
        <authorList>
            <person name="Liew F.E."/>
            <person name="Nogle R."/>
            <person name="Abdalla T."/>
            <person name="Rasor B.J."/>
            <person name="Canter C."/>
            <person name="Jensen R.O."/>
            <person name="Wang L."/>
            <person name="Strutz J."/>
            <person name="Chirania P."/>
            <person name="De Tissera S."/>
            <person name="Mueller A.P."/>
            <person name="Ruan Z."/>
            <person name="Gao A."/>
            <person name="Tran L."/>
            <person name="Engle N.L."/>
            <person name="Bromley J.C."/>
            <person name="Daniell J."/>
            <person name="Conrado R."/>
            <person name="Tschaplinski T.J."/>
            <person name="Giannone R.J."/>
            <person name="Hettich R.L."/>
            <person name="Karim A.S."/>
            <person name="Simpson S.D."/>
            <person name="Brown S.D."/>
            <person name="Leang C."/>
            <person name="Jewett M.C."/>
            <person name="Kopke M."/>
        </authorList>
    </citation>
    <scope>NUCLEOTIDE SEQUENCE</scope>
    <source>
        <strain evidence="2">DJ015</strain>
    </source>
</reference>
<proteinExistence type="predicted"/>
<dbReference type="PANTHER" id="PTHR34047:SF8">
    <property type="entry name" value="PROTEIN YKFC"/>
    <property type="match status" value="1"/>
</dbReference>
<dbReference type="Proteomes" id="UP001194098">
    <property type="component" value="Unassembled WGS sequence"/>
</dbReference>
<gene>
    <name evidence="2" type="ORF">HGI39_12885</name>
</gene>
<dbReference type="Pfam" id="PF00078">
    <property type="entry name" value="RVT_1"/>
    <property type="match status" value="1"/>
</dbReference>
<keyword evidence="2" id="KW-0808">Transferase</keyword>
<dbReference type="RefSeq" id="WP_171779878.1">
    <property type="nucleotide sequence ID" value="NZ_JABAGV010000030.1"/>
</dbReference>
<keyword evidence="2" id="KW-0695">RNA-directed DNA polymerase</keyword>
<dbReference type="PROSITE" id="PS50878">
    <property type="entry name" value="RT_POL"/>
    <property type="match status" value="1"/>
</dbReference>
<dbReference type="InterPro" id="IPR000477">
    <property type="entry name" value="RT_dom"/>
</dbReference>
<dbReference type="SUPFAM" id="SSF56672">
    <property type="entry name" value="DNA/RNA polymerases"/>
    <property type="match status" value="1"/>
</dbReference>
<dbReference type="AlphaFoldDB" id="A0AAW3WA47"/>
<evidence type="ECO:0000313" key="3">
    <source>
        <dbReference type="Proteomes" id="UP001194098"/>
    </source>
</evidence>
<organism evidence="2 3">
    <name type="scientific">Clostridium beijerinckii</name>
    <name type="common">Clostridium MP</name>
    <dbReference type="NCBI Taxonomy" id="1520"/>
    <lineage>
        <taxon>Bacteria</taxon>
        <taxon>Bacillati</taxon>
        <taxon>Bacillota</taxon>
        <taxon>Clostridia</taxon>
        <taxon>Eubacteriales</taxon>
        <taxon>Clostridiaceae</taxon>
        <taxon>Clostridium</taxon>
    </lineage>
</organism>